<name>A0A7T2S741_DELAC</name>
<gene>
    <name evidence="2" type="ORF">I6G66_07245</name>
</gene>
<proteinExistence type="predicted"/>
<dbReference type="InterPro" id="IPR011083">
    <property type="entry name" value="Phage_tail_collar_dom"/>
</dbReference>
<dbReference type="Pfam" id="PF07484">
    <property type="entry name" value="Collar"/>
    <property type="match status" value="1"/>
</dbReference>
<dbReference type="Gene3D" id="3.90.1340.10">
    <property type="entry name" value="Phage tail collar domain"/>
    <property type="match status" value="1"/>
</dbReference>
<dbReference type="AlphaFoldDB" id="A0A7T2S741"/>
<dbReference type="InterPro" id="IPR037053">
    <property type="entry name" value="Phage_tail_collar_dom_sf"/>
</dbReference>
<dbReference type="SUPFAM" id="SSF88874">
    <property type="entry name" value="Receptor-binding domain of short tail fibre protein gp12"/>
    <property type="match status" value="1"/>
</dbReference>
<evidence type="ECO:0000313" key="2">
    <source>
        <dbReference type="EMBL" id="QPS09802.1"/>
    </source>
</evidence>
<dbReference type="EMBL" id="CP065668">
    <property type="protein sequence ID" value="QPS09802.1"/>
    <property type="molecule type" value="Genomic_DNA"/>
</dbReference>
<accession>A0A7T2S741</accession>
<sequence>MDAFIGEIRQFPFNFAPKNWALCDGQLLAIQSNPALFSIIGTFYGGNGTTTFGLPDLRGHVVTGADPQQSWNIGSTAGTDSVTLLATEMPQHKHLLTGLNNPGTQAAPDSTSFLAFDGRGGTGVVRYMRTNGTPSAAMDPNMLTPAGGNTAHENRQPFLVLNFCIALQGVFPPRN</sequence>
<evidence type="ECO:0000313" key="3">
    <source>
        <dbReference type="Proteomes" id="UP000594778"/>
    </source>
</evidence>
<dbReference type="Proteomes" id="UP000594778">
    <property type="component" value="Chromosome"/>
</dbReference>
<organism evidence="2 3">
    <name type="scientific">Delftia acidovorans</name>
    <name type="common">Pseudomonas acidovorans</name>
    <name type="synonym">Comamonas acidovorans</name>
    <dbReference type="NCBI Taxonomy" id="80866"/>
    <lineage>
        <taxon>Bacteria</taxon>
        <taxon>Pseudomonadati</taxon>
        <taxon>Pseudomonadota</taxon>
        <taxon>Betaproteobacteria</taxon>
        <taxon>Burkholderiales</taxon>
        <taxon>Comamonadaceae</taxon>
        <taxon>Delftia</taxon>
    </lineage>
</organism>
<protein>
    <submittedName>
        <fullName evidence="2">Phage tail protein</fullName>
    </submittedName>
</protein>
<dbReference type="RefSeq" id="WP_197956583.1">
    <property type="nucleotide sequence ID" value="NZ_CP065668.1"/>
</dbReference>
<evidence type="ECO:0000259" key="1">
    <source>
        <dbReference type="Pfam" id="PF07484"/>
    </source>
</evidence>
<reference evidence="2 3" key="1">
    <citation type="submission" date="2020-12" db="EMBL/GenBank/DDBJ databases">
        <title>FDA dAtabase for Regulatory Grade micrObial Sequences (FDA-ARGOS): Supporting development and validation of Infectious Disease Dx tests.</title>
        <authorList>
            <person name="Sproer C."/>
            <person name="Gronow S."/>
            <person name="Severitt S."/>
            <person name="Schroder I."/>
            <person name="Tallon L."/>
            <person name="Sadzewicz L."/>
            <person name="Zhao X."/>
            <person name="Boylan J."/>
            <person name="Ott S."/>
            <person name="Bowen H."/>
            <person name="Vavikolanu K."/>
            <person name="Mehta A."/>
            <person name="Aluvathingal J."/>
            <person name="Nadendla S."/>
            <person name="Lowell S."/>
            <person name="Myers T."/>
            <person name="Yan Y."/>
            <person name="Sichtig H."/>
        </authorList>
    </citation>
    <scope>NUCLEOTIDE SEQUENCE [LARGE SCALE GENOMIC DNA]</scope>
    <source>
        <strain evidence="2 3">FDAARGOS_909</strain>
    </source>
</reference>
<feature type="domain" description="Phage tail collar" evidence="1">
    <location>
        <begin position="6"/>
        <end position="61"/>
    </location>
</feature>